<dbReference type="OrthoDB" id="6695583at2"/>
<dbReference type="EMBL" id="CP029397">
    <property type="protein sequence ID" value="AWL29256.1"/>
    <property type="molecule type" value="Genomic_DNA"/>
</dbReference>
<dbReference type="Proteomes" id="UP000245977">
    <property type="component" value="Chromosome"/>
</dbReference>
<evidence type="ECO:0000313" key="2">
    <source>
        <dbReference type="EMBL" id="AWL29256.1"/>
    </source>
</evidence>
<organism evidence="2 3">
    <name type="scientific">Acinetobacter defluvii</name>
    <dbReference type="NCBI Taxonomy" id="1871111"/>
    <lineage>
        <taxon>Bacteria</taxon>
        <taxon>Pseudomonadati</taxon>
        <taxon>Pseudomonadota</taxon>
        <taxon>Gammaproteobacteria</taxon>
        <taxon>Moraxellales</taxon>
        <taxon>Moraxellaceae</taxon>
        <taxon>Acinetobacter</taxon>
    </lineage>
</organism>
<accession>A0A2S2FE65</accession>
<proteinExistence type="predicted"/>
<keyword evidence="1" id="KW-0472">Membrane</keyword>
<protein>
    <submittedName>
        <fullName evidence="2">Uncharacterized protein</fullName>
    </submittedName>
</protein>
<feature type="transmembrane region" description="Helical" evidence="1">
    <location>
        <begin position="37"/>
        <end position="59"/>
    </location>
</feature>
<evidence type="ECO:0000256" key="1">
    <source>
        <dbReference type="SAM" id="Phobius"/>
    </source>
</evidence>
<reference evidence="2" key="1">
    <citation type="submission" date="2019-08" db="EMBL/GenBank/DDBJ databases">
        <title>The complete genome of Acinetobacter defluvii strain WCHAD010030.</title>
        <authorList>
            <person name="Hu Y."/>
            <person name="Qin J."/>
            <person name="Feng Y."/>
            <person name="Zong Z."/>
        </authorList>
    </citation>
    <scope>NUCLEOTIDE SEQUENCE</scope>
    <source>
        <strain evidence="2">WCHA30</strain>
    </source>
</reference>
<keyword evidence="1" id="KW-1133">Transmembrane helix</keyword>
<sequence>MKQKPTKSQTTRLYQEPTAAEMRTSRLSIILANAKEFAIFALIALVFWFAITAALVAMFGG</sequence>
<evidence type="ECO:0000313" key="3">
    <source>
        <dbReference type="Proteomes" id="UP000245977"/>
    </source>
</evidence>
<keyword evidence="1" id="KW-0812">Transmembrane</keyword>
<dbReference type="STRING" id="1871111.GCA_001704615_01396"/>
<name>A0A2S2FE65_9GAMM</name>
<dbReference type="RefSeq" id="WP_065992735.1">
    <property type="nucleotide sequence ID" value="NZ_CP029397.2"/>
</dbReference>
<gene>
    <name evidence="2" type="ORF">DJ533_12110</name>
</gene>
<dbReference type="KEGG" id="adv:DJ533_12110"/>
<keyword evidence="3" id="KW-1185">Reference proteome</keyword>
<dbReference type="AlphaFoldDB" id="A0A2S2FE65"/>